<evidence type="ECO:0000256" key="1">
    <source>
        <dbReference type="SAM" id="MobiDB-lite"/>
    </source>
</evidence>
<evidence type="ECO:0000313" key="3">
    <source>
        <dbReference type="EMBL" id="CDW26317.1"/>
    </source>
</evidence>
<dbReference type="AlphaFoldDB" id="A0A0K2TKY2"/>
<name>A0A0K2TKY2_LEPSM</name>
<keyword evidence="2" id="KW-1133">Transmembrane helix</keyword>
<protein>
    <submittedName>
        <fullName evidence="3">Uncharacterized protein</fullName>
    </submittedName>
</protein>
<proteinExistence type="predicted"/>
<accession>A0A0K2TKY2</accession>
<dbReference type="EMBL" id="HACA01008956">
    <property type="protein sequence ID" value="CDW26317.1"/>
    <property type="molecule type" value="Transcribed_RNA"/>
</dbReference>
<sequence length="112" mass="13866">MVQTLPRWPKRCSSTSKTDENVEAEKKTVFENRRMVNNEYYLELLRSNTKKTFLWKRRKTIHSFCIMIMFLLTYLYWRYIFWSRTTPQSCFSYGIWPHVTLFLFQKLKKTMK</sequence>
<evidence type="ECO:0000256" key="2">
    <source>
        <dbReference type="SAM" id="Phobius"/>
    </source>
</evidence>
<feature type="region of interest" description="Disordered" evidence="1">
    <location>
        <begin position="1"/>
        <end position="20"/>
    </location>
</feature>
<reference evidence="3" key="1">
    <citation type="submission" date="2014-05" db="EMBL/GenBank/DDBJ databases">
        <authorList>
            <person name="Chronopoulou M."/>
        </authorList>
    </citation>
    <scope>NUCLEOTIDE SEQUENCE</scope>
    <source>
        <tissue evidence="3">Whole organism</tissue>
    </source>
</reference>
<feature type="transmembrane region" description="Helical" evidence="2">
    <location>
        <begin position="60"/>
        <end position="80"/>
    </location>
</feature>
<organism evidence="3">
    <name type="scientific">Lepeophtheirus salmonis</name>
    <name type="common">Salmon louse</name>
    <name type="synonym">Caligus salmonis</name>
    <dbReference type="NCBI Taxonomy" id="72036"/>
    <lineage>
        <taxon>Eukaryota</taxon>
        <taxon>Metazoa</taxon>
        <taxon>Ecdysozoa</taxon>
        <taxon>Arthropoda</taxon>
        <taxon>Crustacea</taxon>
        <taxon>Multicrustacea</taxon>
        <taxon>Hexanauplia</taxon>
        <taxon>Copepoda</taxon>
        <taxon>Siphonostomatoida</taxon>
        <taxon>Caligidae</taxon>
        <taxon>Lepeophtheirus</taxon>
    </lineage>
</organism>
<keyword evidence="2" id="KW-0472">Membrane</keyword>
<keyword evidence="2" id="KW-0812">Transmembrane</keyword>